<evidence type="ECO:0000256" key="3">
    <source>
        <dbReference type="ARBA" id="ARBA00022553"/>
    </source>
</evidence>
<dbReference type="PRINTS" id="PR00344">
    <property type="entry name" value="BCTRLSENSOR"/>
</dbReference>
<dbReference type="CDD" id="cd00130">
    <property type="entry name" value="PAS"/>
    <property type="match status" value="1"/>
</dbReference>
<dbReference type="OrthoDB" id="890870at2"/>
<organism evidence="8 9">
    <name type="scientific">Sporocytophaga myxococcoides</name>
    <dbReference type="NCBI Taxonomy" id="153721"/>
    <lineage>
        <taxon>Bacteria</taxon>
        <taxon>Pseudomonadati</taxon>
        <taxon>Bacteroidota</taxon>
        <taxon>Cytophagia</taxon>
        <taxon>Cytophagales</taxon>
        <taxon>Cytophagaceae</taxon>
        <taxon>Sporocytophaga</taxon>
    </lineage>
</organism>
<dbReference type="PANTHER" id="PTHR43304">
    <property type="entry name" value="PHYTOCHROME-LIKE PROTEIN CPH1"/>
    <property type="match status" value="1"/>
</dbReference>
<accession>A0A098LHW2</accession>
<dbReference type="PANTHER" id="PTHR43304:SF1">
    <property type="entry name" value="PAC DOMAIN-CONTAINING PROTEIN"/>
    <property type="match status" value="1"/>
</dbReference>
<dbReference type="InterPro" id="IPR036097">
    <property type="entry name" value="HisK_dim/P_sf"/>
</dbReference>
<dbReference type="Pfam" id="PF02518">
    <property type="entry name" value="HATPase_c"/>
    <property type="match status" value="1"/>
</dbReference>
<dbReference type="SUPFAM" id="SSF55874">
    <property type="entry name" value="ATPase domain of HSP90 chaperone/DNA topoisomerase II/histidine kinase"/>
    <property type="match status" value="1"/>
</dbReference>
<evidence type="ECO:0000256" key="2">
    <source>
        <dbReference type="ARBA" id="ARBA00012438"/>
    </source>
</evidence>
<proteinExistence type="predicted"/>
<keyword evidence="3" id="KW-0597">Phosphoprotein</keyword>
<dbReference type="PROSITE" id="PS50109">
    <property type="entry name" value="HIS_KIN"/>
    <property type="match status" value="1"/>
</dbReference>
<dbReference type="Gene3D" id="1.10.287.130">
    <property type="match status" value="1"/>
</dbReference>
<keyword evidence="9" id="KW-1185">Reference proteome</keyword>
<dbReference type="RefSeq" id="WP_052430216.1">
    <property type="nucleotide sequence ID" value="NZ_BBLT01000005.1"/>
</dbReference>
<name>A0A098LHW2_9BACT</name>
<dbReference type="InterPro" id="IPR005467">
    <property type="entry name" value="His_kinase_dom"/>
</dbReference>
<dbReference type="InterPro" id="IPR036890">
    <property type="entry name" value="HATPase_C_sf"/>
</dbReference>
<dbReference type="SUPFAM" id="SSF55785">
    <property type="entry name" value="PYP-like sensor domain (PAS domain)"/>
    <property type="match status" value="1"/>
</dbReference>
<dbReference type="InterPro" id="IPR003594">
    <property type="entry name" value="HATPase_dom"/>
</dbReference>
<dbReference type="Gene3D" id="3.30.450.20">
    <property type="entry name" value="PAS domain"/>
    <property type="match status" value="1"/>
</dbReference>
<dbReference type="Gene3D" id="3.30.565.10">
    <property type="entry name" value="Histidine kinase-like ATPase, C-terminal domain"/>
    <property type="match status" value="1"/>
</dbReference>
<dbReference type="GO" id="GO:0006355">
    <property type="term" value="P:regulation of DNA-templated transcription"/>
    <property type="evidence" value="ECO:0007669"/>
    <property type="project" value="InterPro"/>
</dbReference>
<dbReference type="Proteomes" id="UP000030185">
    <property type="component" value="Unassembled WGS sequence"/>
</dbReference>
<feature type="domain" description="PAS" evidence="7">
    <location>
        <begin position="16"/>
        <end position="73"/>
    </location>
</feature>
<dbReference type="InterPro" id="IPR035965">
    <property type="entry name" value="PAS-like_dom_sf"/>
</dbReference>
<dbReference type="STRING" id="153721.MYP_2942"/>
<dbReference type="eggNOG" id="COG4251">
    <property type="taxonomic scope" value="Bacteria"/>
</dbReference>
<dbReference type="SMART" id="SM00387">
    <property type="entry name" value="HATPase_c"/>
    <property type="match status" value="1"/>
</dbReference>
<dbReference type="InterPro" id="IPR052162">
    <property type="entry name" value="Sensor_kinase/Photoreceptor"/>
</dbReference>
<evidence type="ECO:0000256" key="4">
    <source>
        <dbReference type="ARBA" id="ARBA00022679"/>
    </source>
</evidence>
<dbReference type="PROSITE" id="PS50112">
    <property type="entry name" value="PAS"/>
    <property type="match status" value="1"/>
</dbReference>
<keyword evidence="5 8" id="KW-0418">Kinase</keyword>
<gene>
    <name evidence="8" type="ORF">MYP_2942</name>
</gene>
<reference evidence="8 9" key="1">
    <citation type="submission" date="2014-09" db="EMBL/GenBank/DDBJ databases">
        <title>Sporocytophaga myxococcoides PG-01 genome sequencing.</title>
        <authorList>
            <person name="Liu L."/>
            <person name="Gao P.J."/>
            <person name="Chen G.J."/>
            <person name="Wang L.S."/>
        </authorList>
    </citation>
    <scope>NUCLEOTIDE SEQUENCE [LARGE SCALE GENOMIC DNA]</scope>
    <source>
        <strain evidence="8 9">PG-01</strain>
    </source>
</reference>
<dbReference type="Pfam" id="PF00989">
    <property type="entry name" value="PAS"/>
    <property type="match status" value="1"/>
</dbReference>
<dbReference type="GO" id="GO:0000155">
    <property type="term" value="F:phosphorelay sensor kinase activity"/>
    <property type="evidence" value="ECO:0007669"/>
    <property type="project" value="InterPro"/>
</dbReference>
<dbReference type="EC" id="2.7.13.3" evidence="2"/>
<dbReference type="AlphaFoldDB" id="A0A098LHW2"/>
<dbReference type="SMART" id="SM00091">
    <property type="entry name" value="PAS"/>
    <property type="match status" value="1"/>
</dbReference>
<dbReference type="InterPro" id="IPR013767">
    <property type="entry name" value="PAS_fold"/>
</dbReference>
<comment type="catalytic activity">
    <reaction evidence="1">
        <text>ATP + protein L-histidine = ADP + protein N-phospho-L-histidine.</text>
        <dbReference type="EC" id="2.7.13.3"/>
    </reaction>
</comment>
<evidence type="ECO:0000313" key="9">
    <source>
        <dbReference type="Proteomes" id="UP000030185"/>
    </source>
</evidence>
<dbReference type="NCBIfam" id="TIGR00229">
    <property type="entry name" value="sensory_box"/>
    <property type="match status" value="1"/>
</dbReference>
<dbReference type="InterPro" id="IPR004358">
    <property type="entry name" value="Sig_transdc_His_kin-like_C"/>
</dbReference>
<evidence type="ECO:0000259" key="6">
    <source>
        <dbReference type="PROSITE" id="PS50109"/>
    </source>
</evidence>
<evidence type="ECO:0000256" key="5">
    <source>
        <dbReference type="ARBA" id="ARBA00022777"/>
    </source>
</evidence>
<dbReference type="EMBL" id="BBLT01000005">
    <property type="protein sequence ID" value="GAL85713.1"/>
    <property type="molecule type" value="Genomic_DNA"/>
</dbReference>
<protein>
    <recommendedName>
        <fullName evidence="2">histidine kinase</fullName>
        <ecNumber evidence="2">2.7.13.3</ecNumber>
    </recommendedName>
</protein>
<feature type="domain" description="Histidine kinase" evidence="6">
    <location>
        <begin position="160"/>
        <end position="379"/>
    </location>
</feature>
<comment type="caution">
    <text evidence="8">The sequence shown here is derived from an EMBL/GenBank/DDBJ whole genome shotgun (WGS) entry which is preliminary data.</text>
</comment>
<dbReference type="InterPro" id="IPR000014">
    <property type="entry name" value="PAS"/>
</dbReference>
<evidence type="ECO:0000259" key="7">
    <source>
        <dbReference type="PROSITE" id="PS50112"/>
    </source>
</evidence>
<keyword evidence="4" id="KW-0808">Transferase</keyword>
<sequence length="379" mass="43251">MSHNTFQDKEIKQIDTSTFFTEVMENSQAAGVIVMNVNGIMLDSSISVQKVLGYAKEDLIGNYYGLLFVPEDRLKNLPEVELKTVKQKGSFIDDNYLLHKKGAYIWIHGESIYTQDKEGNIFIIKVIFDINEKKLLEEQLTHSNQKLVNINNDLENFIYTASHDLKAPINNIDGLLASVKEELDSECKKKLEESGILEMLNISIQKFKNTLYDLASIGKTQSGIAEELKSRVDFKEVLDQVKFDLMDDIENSHAKIYDYFTEASFINFSRKNLRSILYNLLSNAIKYASPERIPEIIIRTSKVREDLILLEVKDNGLGISTKDHGKVFSMYERIHTHIEGTGVGLNIVKRIVENNGGKIELESQEGKGSTFKIYFKEEE</sequence>
<dbReference type="SUPFAM" id="SSF47384">
    <property type="entry name" value="Homodimeric domain of signal transducing histidine kinase"/>
    <property type="match status" value="1"/>
</dbReference>
<evidence type="ECO:0000313" key="8">
    <source>
        <dbReference type="EMBL" id="GAL85713.1"/>
    </source>
</evidence>
<evidence type="ECO:0000256" key="1">
    <source>
        <dbReference type="ARBA" id="ARBA00000085"/>
    </source>
</evidence>